<dbReference type="GO" id="GO:0005524">
    <property type="term" value="F:ATP binding"/>
    <property type="evidence" value="ECO:0007669"/>
    <property type="project" value="InterPro"/>
</dbReference>
<dbReference type="Proteomes" id="UP000190367">
    <property type="component" value="Unassembled WGS sequence"/>
</dbReference>
<dbReference type="InterPro" id="IPR001650">
    <property type="entry name" value="Helicase_C-like"/>
</dbReference>
<dbReference type="InterPro" id="IPR027417">
    <property type="entry name" value="P-loop_NTPase"/>
</dbReference>
<dbReference type="GO" id="GO:0004386">
    <property type="term" value="F:helicase activity"/>
    <property type="evidence" value="ECO:0007669"/>
    <property type="project" value="UniProtKB-KW"/>
</dbReference>
<dbReference type="InterPro" id="IPR049730">
    <property type="entry name" value="SNF2/RAD54-like_C"/>
</dbReference>
<dbReference type="STRING" id="634771.SAMN04488128_1011399"/>
<feature type="domain" description="Helicase ATP-binding" evidence="2">
    <location>
        <begin position="897"/>
        <end position="1053"/>
    </location>
</feature>
<keyword evidence="4" id="KW-0347">Helicase</keyword>
<dbReference type="SMART" id="SM00490">
    <property type="entry name" value="HELICc"/>
    <property type="match status" value="1"/>
</dbReference>
<proteinExistence type="predicted"/>
<dbReference type="CDD" id="cd18793">
    <property type="entry name" value="SF2_C_SNF"/>
    <property type="match status" value="1"/>
</dbReference>
<dbReference type="Gene3D" id="3.40.50.10810">
    <property type="entry name" value="Tandem AAA-ATPase domain"/>
    <property type="match status" value="1"/>
</dbReference>
<dbReference type="Pfam" id="PF00176">
    <property type="entry name" value="SNF2-rel_dom"/>
    <property type="match status" value="1"/>
</dbReference>
<sequence>MINDAWYLQRYQSQPDPVRLVMDVLSIYLYPLDKHTLFDAVRLLTSLSRPELEDMLLDLREQELLQMNVNGHYSLPPALSFQLLPANIVRPDYQPVVDRTGRAVHAFYSVNARLQDLQQLLVAWFTGDRYLLAPPIRRMEMELAEYQPWLSYLLFFPAYEGLLKLFSEISVDSIFSFAVKYHLLQLPPMEELLALQERSGSRFPELALLQGDLHATFGDTTADELFAKALVMLYQGQPAAALTAFEKGIKRQRQQDKKNTLPVSPLFAFYYALTLTLLPGEKSNPVVQKLLAAYERKLFPAVTPAVCLLYLHAGRKEKAENLLLLLLERNEQPLLSYLSVIALQLLHPRSKLLITFRVQADVLLRRGMEHHYRLLTYEYLYLFRDAGYAGYAPAFTAAGAAVRYEPVLSQIKITADWERLLNTLLAPDDVAGKPKPAPVHRLIYLVDFNYYKLQPVVQASNGDGTWSSGRNVPLKKLKEGRAEAMTEQDQRISTTIQKDHYYNHDGENYSFDNRVWEELAGHPFLFLDDEPTVPVEIVKGQPELMVNYNGKAYTFTANIDDYSSELVFVKETPTRLKVIRLSPQQRKVLQTLSQVPVVPAEGREKLLQVLKSIGAHLTVHSELGDGSVSIRKREGDARIVIQLLPFGAGIKAGLFVKPFTLDPPYCKPGAGAAHIIGISNGERWQANRNLELEKNNETRLLEMIQQIVPQELVADTLVFEDPADCLELLDLIHSYPELVRAEWPEGERYQVRDQVNFSHVSLSLKEKGHWFLCDAEIRVDENLVITFRELLDTKRIVKKRFLALDNGEYLSLTADLRKRINELAGIAMQGPHGVVIPRFAASMLDDWLQQAGQAEVDEAWRAFIHKRDTAMDLHPEIPVTLQTTLRPYQEEGFRWMAHLAAWGAGACLADDMGLGKTVQAIALLLYRASEGPALVISPASVLPNWVNEIGRFAPSLNIIQLQPGKRAVQLKNAGPFDVVVSTYGILQQDAQLFAGVQWTTAVLDEAHTIKNYQTKTSRAAMALQADFRLMLTGTPIQNHMGEIWNLFNFLNPGLLGTLDHFNEQFVFPSVRNPESTVKQHLKRLLAPFLLRRTKTAVLEELPPKTEITRLVEMSYEEMSFYEAIRRKAVENLAVPEENLGRRQMKALAEISRLRMAACHPQLVDGESSITSSKLNVFLEIAQELIDNNHRALVFSQFVRHLELVRAALGQRGITCLYLDGSTPIPQREQLVRDFQAGKGQLFLISLKAGGVGLNLTAADYVVHLDPWWNPAIEEQASDRAHRIGQTRPVTIYRLVAQHTIEEKIIALHNNKRDLADRLLEGSDQSGRLSAEELMDLIAVGY</sequence>
<dbReference type="GO" id="GO:0016787">
    <property type="term" value="F:hydrolase activity"/>
    <property type="evidence" value="ECO:0007669"/>
    <property type="project" value="UniProtKB-KW"/>
</dbReference>
<dbReference type="InterPro" id="IPR000330">
    <property type="entry name" value="SNF2_N"/>
</dbReference>
<evidence type="ECO:0000256" key="1">
    <source>
        <dbReference type="ARBA" id="ARBA00022801"/>
    </source>
</evidence>
<reference evidence="5" key="1">
    <citation type="submission" date="2017-02" db="EMBL/GenBank/DDBJ databases">
        <authorList>
            <person name="Varghese N."/>
            <person name="Submissions S."/>
        </authorList>
    </citation>
    <scope>NUCLEOTIDE SEQUENCE [LARGE SCALE GENOMIC DNA]</scope>
    <source>
        <strain evidence="5">DSM 22224</strain>
    </source>
</reference>
<dbReference type="PROSITE" id="PS51192">
    <property type="entry name" value="HELICASE_ATP_BIND_1"/>
    <property type="match status" value="1"/>
</dbReference>
<dbReference type="CDD" id="cd18012">
    <property type="entry name" value="DEXQc_arch_SWI2_SNF2"/>
    <property type="match status" value="1"/>
</dbReference>
<organism evidence="4 5">
    <name type="scientific">Chitinophaga eiseniae</name>
    <dbReference type="NCBI Taxonomy" id="634771"/>
    <lineage>
        <taxon>Bacteria</taxon>
        <taxon>Pseudomonadati</taxon>
        <taxon>Bacteroidota</taxon>
        <taxon>Chitinophagia</taxon>
        <taxon>Chitinophagales</taxon>
        <taxon>Chitinophagaceae</taxon>
        <taxon>Chitinophaga</taxon>
    </lineage>
</organism>
<evidence type="ECO:0000259" key="3">
    <source>
        <dbReference type="PROSITE" id="PS51194"/>
    </source>
</evidence>
<dbReference type="InterPro" id="IPR014001">
    <property type="entry name" value="Helicase_ATP-bd"/>
</dbReference>
<keyword evidence="4" id="KW-0547">Nucleotide-binding</keyword>
<keyword evidence="1" id="KW-0378">Hydrolase</keyword>
<feature type="domain" description="Helicase C-terminal" evidence="3">
    <location>
        <begin position="1179"/>
        <end position="1334"/>
    </location>
</feature>
<dbReference type="RefSeq" id="WP_143312793.1">
    <property type="nucleotide sequence ID" value="NZ_FUWZ01000001.1"/>
</dbReference>
<protein>
    <submittedName>
        <fullName evidence="4">Helicase conserved C-terminal domain-containing protein</fullName>
    </submittedName>
</protein>
<dbReference type="PANTHER" id="PTHR10799">
    <property type="entry name" value="SNF2/RAD54 HELICASE FAMILY"/>
    <property type="match status" value="1"/>
</dbReference>
<evidence type="ECO:0000313" key="5">
    <source>
        <dbReference type="Proteomes" id="UP000190367"/>
    </source>
</evidence>
<evidence type="ECO:0000259" key="2">
    <source>
        <dbReference type="PROSITE" id="PS51192"/>
    </source>
</evidence>
<accession>A0A1T4N3I2</accession>
<keyword evidence="4" id="KW-0067">ATP-binding</keyword>
<dbReference type="SUPFAM" id="SSF52540">
    <property type="entry name" value="P-loop containing nucleoside triphosphate hydrolases"/>
    <property type="match status" value="2"/>
</dbReference>
<keyword evidence="5" id="KW-1185">Reference proteome</keyword>
<name>A0A1T4N3I2_9BACT</name>
<dbReference type="Gene3D" id="3.40.50.300">
    <property type="entry name" value="P-loop containing nucleotide triphosphate hydrolases"/>
    <property type="match status" value="1"/>
</dbReference>
<dbReference type="SMART" id="SM00487">
    <property type="entry name" value="DEXDc"/>
    <property type="match status" value="1"/>
</dbReference>
<dbReference type="OrthoDB" id="9760715at2"/>
<gene>
    <name evidence="4" type="ORF">SAMN04488128_1011399</name>
</gene>
<dbReference type="Pfam" id="PF00271">
    <property type="entry name" value="Helicase_C"/>
    <property type="match status" value="1"/>
</dbReference>
<dbReference type="PROSITE" id="PS51194">
    <property type="entry name" value="HELICASE_CTER"/>
    <property type="match status" value="1"/>
</dbReference>
<dbReference type="InterPro" id="IPR038718">
    <property type="entry name" value="SNF2-like_sf"/>
</dbReference>
<dbReference type="EMBL" id="FUWZ01000001">
    <property type="protein sequence ID" value="SJZ73617.1"/>
    <property type="molecule type" value="Genomic_DNA"/>
</dbReference>
<evidence type="ECO:0000313" key="4">
    <source>
        <dbReference type="EMBL" id="SJZ73617.1"/>
    </source>
</evidence>